<dbReference type="InterPro" id="IPR015300">
    <property type="entry name" value="DNA-bd_pseudobarrel_sf"/>
</dbReference>
<dbReference type="GO" id="GO:0003677">
    <property type="term" value="F:DNA binding"/>
    <property type="evidence" value="ECO:0007669"/>
    <property type="project" value="UniProtKB-KW"/>
</dbReference>
<keyword evidence="2" id="KW-0805">Transcription regulation</keyword>
<gene>
    <name evidence="8" type="ORF">SASPL_114225</name>
</gene>
<dbReference type="PROSITE" id="PS50863">
    <property type="entry name" value="B3"/>
    <property type="match status" value="1"/>
</dbReference>
<evidence type="ECO:0000256" key="3">
    <source>
        <dbReference type="ARBA" id="ARBA00023125"/>
    </source>
</evidence>
<organism evidence="8">
    <name type="scientific">Salvia splendens</name>
    <name type="common">Scarlet sage</name>
    <dbReference type="NCBI Taxonomy" id="180675"/>
    <lineage>
        <taxon>Eukaryota</taxon>
        <taxon>Viridiplantae</taxon>
        <taxon>Streptophyta</taxon>
        <taxon>Embryophyta</taxon>
        <taxon>Tracheophyta</taxon>
        <taxon>Spermatophyta</taxon>
        <taxon>Magnoliopsida</taxon>
        <taxon>eudicotyledons</taxon>
        <taxon>Gunneridae</taxon>
        <taxon>Pentapetalae</taxon>
        <taxon>asterids</taxon>
        <taxon>lamiids</taxon>
        <taxon>Lamiales</taxon>
        <taxon>Lamiaceae</taxon>
        <taxon>Nepetoideae</taxon>
        <taxon>Mentheae</taxon>
        <taxon>Salviinae</taxon>
        <taxon>Salvia</taxon>
        <taxon>Salvia subgen. Calosphace</taxon>
        <taxon>core Calosphace</taxon>
    </lineage>
</organism>
<dbReference type="Pfam" id="PF02362">
    <property type="entry name" value="B3"/>
    <property type="match status" value="1"/>
</dbReference>
<dbReference type="InterPro" id="IPR003340">
    <property type="entry name" value="B3_DNA-bd"/>
</dbReference>
<accession>A0A8X9A072</accession>
<dbReference type="CDD" id="cd10017">
    <property type="entry name" value="B3_DNA"/>
    <property type="match status" value="1"/>
</dbReference>
<proteinExistence type="predicted"/>
<dbReference type="GO" id="GO:0005634">
    <property type="term" value="C:nucleus"/>
    <property type="evidence" value="ECO:0007669"/>
    <property type="project" value="UniProtKB-SubCell"/>
</dbReference>
<comment type="subcellular location">
    <subcellularLocation>
        <location evidence="1">Nucleus</location>
    </subcellularLocation>
</comment>
<dbReference type="AlphaFoldDB" id="A0A8X9A072"/>
<feature type="region of interest" description="Disordered" evidence="6">
    <location>
        <begin position="95"/>
        <end position="141"/>
    </location>
</feature>
<evidence type="ECO:0000256" key="6">
    <source>
        <dbReference type="SAM" id="MobiDB-lite"/>
    </source>
</evidence>
<evidence type="ECO:0000313" key="8">
    <source>
        <dbReference type="EMBL" id="KAG6423822.1"/>
    </source>
</evidence>
<feature type="compositionally biased region" description="Acidic residues" evidence="6">
    <location>
        <begin position="97"/>
        <end position="106"/>
    </location>
</feature>
<evidence type="ECO:0000256" key="2">
    <source>
        <dbReference type="ARBA" id="ARBA00023015"/>
    </source>
</evidence>
<dbReference type="Gene3D" id="2.40.330.10">
    <property type="entry name" value="DNA-binding pseudobarrel domain"/>
    <property type="match status" value="1"/>
</dbReference>
<evidence type="ECO:0000256" key="4">
    <source>
        <dbReference type="ARBA" id="ARBA00023163"/>
    </source>
</evidence>
<keyword evidence="5" id="KW-0539">Nucleus</keyword>
<feature type="compositionally biased region" description="Basic and acidic residues" evidence="6">
    <location>
        <begin position="110"/>
        <end position="124"/>
    </location>
</feature>
<comment type="caution">
    <text evidence="8">The sequence shown here is derived from an EMBL/GenBank/DDBJ whole genome shotgun (WGS) entry which is preliminary data.</text>
</comment>
<evidence type="ECO:0000256" key="5">
    <source>
        <dbReference type="ARBA" id="ARBA00023242"/>
    </source>
</evidence>
<feature type="domain" description="TF-B3" evidence="7">
    <location>
        <begin position="148"/>
        <end position="242"/>
    </location>
</feature>
<reference evidence="8" key="1">
    <citation type="submission" date="2018-01" db="EMBL/GenBank/DDBJ databases">
        <authorList>
            <person name="Mao J.F."/>
        </authorList>
    </citation>
    <scope>NUCLEOTIDE SEQUENCE</scope>
    <source>
        <strain evidence="8">Huo1</strain>
        <tissue evidence="8">Leaf</tissue>
    </source>
</reference>
<dbReference type="EMBL" id="PNBA02000005">
    <property type="protein sequence ID" value="KAG6423822.1"/>
    <property type="molecule type" value="Genomic_DNA"/>
</dbReference>
<reference evidence="8" key="2">
    <citation type="submission" date="2020-08" db="EMBL/GenBank/DDBJ databases">
        <title>Plant Genome Project.</title>
        <authorList>
            <person name="Zhang R.-G."/>
        </authorList>
    </citation>
    <scope>NUCLEOTIDE SEQUENCE</scope>
    <source>
        <strain evidence="8">Huo1</strain>
        <tissue evidence="8">Leaf</tissue>
    </source>
</reference>
<keyword evidence="3" id="KW-0238">DNA-binding</keyword>
<keyword evidence="9" id="KW-1185">Reference proteome</keyword>
<dbReference type="SMART" id="SM01019">
    <property type="entry name" value="B3"/>
    <property type="match status" value="1"/>
</dbReference>
<evidence type="ECO:0000256" key="1">
    <source>
        <dbReference type="ARBA" id="ARBA00004123"/>
    </source>
</evidence>
<protein>
    <recommendedName>
        <fullName evidence="7">TF-B3 domain-containing protein</fullName>
    </recommendedName>
</protein>
<dbReference type="Proteomes" id="UP000298416">
    <property type="component" value="Unassembled WGS sequence"/>
</dbReference>
<keyword evidence="4" id="KW-0804">Transcription</keyword>
<name>A0A8X9A072_SALSN</name>
<evidence type="ECO:0000259" key="7">
    <source>
        <dbReference type="PROSITE" id="PS50863"/>
    </source>
</evidence>
<sequence length="243" mass="27363">MAGVGMQPMPNGGLPFLRCPSFLKVFSRVINMDESEIPVEFDVVYETTLHADCRLVMPNGVDNLLKDDDSLIFIIADVGIFHVKRYDVHTDVPPLTDGEDYADVPDEGYPADRADKSDDFKPSDSDTDSTDGSGYEDDQHALDLDGRPTFDVTITTAHLSGTFMIPYGFWSRHIPMGALQAPMYFLTTDNTWPMSLMHTDSMIWVKHGWKQFRRSNGLVVGDCLHFTLVNPLEVTFYVWVEKA</sequence>
<evidence type="ECO:0000313" key="9">
    <source>
        <dbReference type="Proteomes" id="UP000298416"/>
    </source>
</evidence>
<dbReference type="SUPFAM" id="SSF101936">
    <property type="entry name" value="DNA-binding pseudobarrel domain"/>
    <property type="match status" value="1"/>
</dbReference>